<sequence>MARRQRVPRIKEHRKKRNKNPKLSPYQRELRRTKLANQPPIMKANGRDCSISQRSLSQYLAERHEREQQRKQRRREKVAEAAAAAASASEGPGGVGTPIGSDSTSLSSPPLVNNGNLSDGLGERNKKSKVLKLAAKRVLTAEKADSGVTVDTKAAPVPLNEQIAATLARPVLAFRTRDGSGAESITDDSKESIIARKKEKKHRKKVEARRERLQAKLQEMEKQLADEVLSTKGGKKRRRADPVDAKDIAYERMLRKMQKEKAATEAAEKRAAGKKGKKTVDSNNLDGVKESRKRISFDDGISGTETGDGPHRPMRYPKDKGEDQPRDFCELVDVVRYGERVEAPPVFDTVPSRNASITRLASRLDQSSQRSAKGAAKGPQSERLRLLSSVGGMGEQRRLERLGFVPADGSTKVTRGSGQALSKEEEMERLRLSVVEAYRRNKRVALEARNGTDMRHQFPLFS</sequence>
<proteinExistence type="predicted"/>
<dbReference type="AlphaFoldDB" id="A0A1G4I471"/>
<dbReference type="VEuPathDB" id="TriTrypDB:TEOVI_000781200"/>
<feature type="compositionally biased region" description="Polar residues" evidence="1">
    <location>
        <begin position="100"/>
        <end position="117"/>
    </location>
</feature>
<organism evidence="2 3">
    <name type="scientific">Trypanosoma equiperdum</name>
    <dbReference type="NCBI Taxonomy" id="5694"/>
    <lineage>
        <taxon>Eukaryota</taxon>
        <taxon>Discoba</taxon>
        <taxon>Euglenozoa</taxon>
        <taxon>Kinetoplastea</taxon>
        <taxon>Metakinetoplastina</taxon>
        <taxon>Trypanosomatida</taxon>
        <taxon>Trypanosomatidae</taxon>
        <taxon>Trypanosoma</taxon>
    </lineage>
</organism>
<feature type="region of interest" description="Disordered" evidence="1">
    <location>
        <begin position="259"/>
        <end position="325"/>
    </location>
</feature>
<feature type="region of interest" description="Disordered" evidence="1">
    <location>
        <begin position="361"/>
        <end position="382"/>
    </location>
</feature>
<name>A0A1G4I471_TRYEQ</name>
<feature type="compositionally biased region" description="Polar residues" evidence="1">
    <location>
        <begin position="361"/>
        <end position="371"/>
    </location>
</feature>
<keyword evidence="3" id="KW-1185">Reference proteome</keyword>
<feature type="compositionally biased region" description="Basic and acidic residues" evidence="1">
    <location>
        <begin position="61"/>
        <end position="70"/>
    </location>
</feature>
<feature type="compositionally biased region" description="Basic residues" evidence="1">
    <location>
        <begin position="1"/>
        <end position="20"/>
    </location>
</feature>
<feature type="region of interest" description="Disordered" evidence="1">
    <location>
        <begin position="1"/>
        <end position="124"/>
    </location>
</feature>
<feature type="compositionally biased region" description="Basic and acidic residues" evidence="1">
    <location>
        <begin position="259"/>
        <end position="271"/>
    </location>
</feature>
<reference evidence="2" key="1">
    <citation type="submission" date="2016-09" db="EMBL/GenBank/DDBJ databases">
        <authorList>
            <person name="Hebert L."/>
            <person name="Moumen B."/>
        </authorList>
    </citation>
    <scope>NUCLEOTIDE SEQUENCE [LARGE SCALE GENOMIC DNA]</scope>
    <source>
        <strain evidence="2">OVI</strain>
    </source>
</reference>
<comment type="caution">
    <text evidence="2">The sequence shown here is derived from an EMBL/GenBank/DDBJ whole genome shotgun (WGS) entry which is preliminary data.</text>
</comment>
<protein>
    <submittedName>
        <fullName evidence="2">Uncharacterized protein</fullName>
    </submittedName>
</protein>
<feature type="compositionally biased region" description="Basic and acidic residues" evidence="1">
    <location>
        <begin position="287"/>
        <end position="297"/>
    </location>
</feature>
<dbReference type="RefSeq" id="XP_067078059.1">
    <property type="nucleotide sequence ID" value="XM_067221958.1"/>
</dbReference>
<gene>
    <name evidence="2" type="ORF">TEOVI_000781200</name>
</gene>
<evidence type="ECO:0000313" key="2">
    <source>
        <dbReference type="EMBL" id="SCU66634.1"/>
    </source>
</evidence>
<dbReference type="Proteomes" id="UP000195570">
    <property type="component" value="Unassembled WGS sequence"/>
</dbReference>
<evidence type="ECO:0000313" key="3">
    <source>
        <dbReference type="Proteomes" id="UP000195570"/>
    </source>
</evidence>
<accession>A0A1G4I471</accession>
<evidence type="ECO:0000256" key="1">
    <source>
        <dbReference type="SAM" id="MobiDB-lite"/>
    </source>
</evidence>
<dbReference type="EMBL" id="CZPT02000578">
    <property type="protein sequence ID" value="SCU66634.1"/>
    <property type="molecule type" value="Genomic_DNA"/>
</dbReference>
<feature type="compositionally biased region" description="Basic and acidic residues" evidence="1">
    <location>
        <begin position="308"/>
        <end position="325"/>
    </location>
</feature>
<dbReference type="GeneID" id="92381746"/>
<feature type="compositionally biased region" description="Low complexity" evidence="1">
    <location>
        <begin position="80"/>
        <end position="90"/>
    </location>
</feature>